<keyword evidence="7 8" id="KW-0472">Membrane</keyword>
<evidence type="ECO:0000256" key="7">
    <source>
        <dbReference type="ARBA" id="ARBA00023136"/>
    </source>
</evidence>
<comment type="caution">
    <text evidence="10">The sequence shown here is derived from an EMBL/GenBank/DDBJ whole genome shotgun (WGS) entry which is preliminary data.</text>
</comment>
<evidence type="ECO:0000256" key="3">
    <source>
        <dbReference type="ARBA" id="ARBA00022475"/>
    </source>
</evidence>
<dbReference type="InterPro" id="IPR010065">
    <property type="entry name" value="AA_ABC_transptr_permease_3TM"/>
</dbReference>
<evidence type="ECO:0000256" key="2">
    <source>
        <dbReference type="ARBA" id="ARBA00022448"/>
    </source>
</evidence>
<dbReference type="InterPro" id="IPR035906">
    <property type="entry name" value="MetI-like_sf"/>
</dbReference>
<accession>A0ABP3E2I3</accession>
<feature type="transmembrane region" description="Helical" evidence="8">
    <location>
        <begin position="27"/>
        <end position="50"/>
    </location>
</feature>
<dbReference type="Pfam" id="PF00528">
    <property type="entry name" value="BPD_transp_1"/>
    <property type="match status" value="1"/>
</dbReference>
<keyword evidence="3" id="KW-1003">Cell membrane</keyword>
<feature type="transmembrane region" description="Helical" evidence="8">
    <location>
        <begin position="70"/>
        <end position="92"/>
    </location>
</feature>
<evidence type="ECO:0000313" key="10">
    <source>
        <dbReference type="EMBL" id="GAA0250568.1"/>
    </source>
</evidence>
<evidence type="ECO:0000259" key="9">
    <source>
        <dbReference type="PROSITE" id="PS50928"/>
    </source>
</evidence>
<dbReference type="InterPro" id="IPR043429">
    <property type="entry name" value="ArtM/GltK/GlnP/TcyL/YhdX-like"/>
</dbReference>
<evidence type="ECO:0000256" key="4">
    <source>
        <dbReference type="ARBA" id="ARBA00022692"/>
    </source>
</evidence>
<protein>
    <submittedName>
        <fullName evidence="10">Amino acid ABC transporter permease</fullName>
    </submittedName>
</protein>
<keyword evidence="2 8" id="KW-0813">Transport</keyword>
<feature type="transmembrane region" description="Helical" evidence="8">
    <location>
        <begin position="220"/>
        <end position="240"/>
    </location>
</feature>
<gene>
    <name evidence="10" type="ORF">GCM10009539_39650</name>
</gene>
<evidence type="ECO:0000256" key="1">
    <source>
        <dbReference type="ARBA" id="ARBA00004651"/>
    </source>
</evidence>
<name>A0ABP3E2I3_9ACTN</name>
<sequence length="287" mass="31106">MTLTAHQPPDTADYAGRATGHVRWGHWAVGVVLLVLAAQLVRFLVFNPAFEWNVVGRYLFDPAVLRGLGTTILLAVAAMLVGLLLGTTIAACRLSAFAPLRWAGTAYVTVFRSIPPLVQLIFWFNLGYLLPRISVGVPFGPEFAGWSSNDLITPVTAAVLGLGLNEAAYLAEIVRGGLLGVDGGQREAAKSLGYSGWQTFARVTMPQAMRTIIPPTGSQFITVLKGTSLVSVIAMADLLYSVQTIYGRTYQVVPLLIVAVLWYLVVVSLFSLGQQRLERYFGRGAHR</sequence>
<feature type="domain" description="ABC transmembrane type-1" evidence="9">
    <location>
        <begin position="68"/>
        <end position="271"/>
    </location>
</feature>
<organism evidence="10 11">
    <name type="scientific">Cryptosporangium japonicum</name>
    <dbReference type="NCBI Taxonomy" id="80872"/>
    <lineage>
        <taxon>Bacteria</taxon>
        <taxon>Bacillati</taxon>
        <taxon>Actinomycetota</taxon>
        <taxon>Actinomycetes</taxon>
        <taxon>Cryptosporangiales</taxon>
        <taxon>Cryptosporangiaceae</taxon>
        <taxon>Cryptosporangium</taxon>
    </lineage>
</organism>
<dbReference type="InterPro" id="IPR000515">
    <property type="entry name" value="MetI-like"/>
</dbReference>
<dbReference type="CDD" id="cd06261">
    <property type="entry name" value="TM_PBP2"/>
    <property type="match status" value="1"/>
</dbReference>
<keyword evidence="4 8" id="KW-0812">Transmembrane</keyword>
<proteinExistence type="inferred from homology"/>
<evidence type="ECO:0000256" key="5">
    <source>
        <dbReference type="ARBA" id="ARBA00022970"/>
    </source>
</evidence>
<reference evidence="11" key="1">
    <citation type="journal article" date="2019" name="Int. J. Syst. Evol. Microbiol.">
        <title>The Global Catalogue of Microorganisms (GCM) 10K type strain sequencing project: providing services to taxonomists for standard genome sequencing and annotation.</title>
        <authorList>
            <consortium name="The Broad Institute Genomics Platform"/>
            <consortium name="The Broad Institute Genome Sequencing Center for Infectious Disease"/>
            <person name="Wu L."/>
            <person name="Ma J."/>
        </authorList>
    </citation>
    <scope>NUCLEOTIDE SEQUENCE [LARGE SCALE GENOMIC DNA]</scope>
    <source>
        <strain evidence="11">JCM 10425</strain>
    </source>
</reference>
<dbReference type="PROSITE" id="PS50928">
    <property type="entry name" value="ABC_TM1"/>
    <property type="match status" value="1"/>
</dbReference>
<evidence type="ECO:0000256" key="6">
    <source>
        <dbReference type="ARBA" id="ARBA00022989"/>
    </source>
</evidence>
<dbReference type="EMBL" id="BAAAGX010000016">
    <property type="protein sequence ID" value="GAA0250568.1"/>
    <property type="molecule type" value="Genomic_DNA"/>
</dbReference>
<evidence type="ECO:0000256" key="8">
    <source>
        <dbReference type="RuleBase" id="RU363032"/>
    </source>
</evidence>
<evidence type="ECO:0000313" key="11">
    <source>
        <dbReference type="Proteomes" id="UP001500967"/>
    </source>
</evidence>
<dbReference type="PANTHER" id="PTHR30614">
    <property type="entry name" value="MEMBRANE COMPONENT OF AMINO ACID ABC TRANSPORTER"/>
    <property type="match status" value="1"/>
</dbReference>
<keyword evidence="6 8" id="KW-1133">Transmembrane helix</keyword>
<feature type="transmembrane region" description="Helical" evidence="8">
    <location>
        <begin position="252"/>
        <end position="273"/>
    </location>
</feature>
<keyword evidence="5" id="KW-0029">Amino-acid transport</keyword>
<comment type="subcellular location">
    <subcellularLocation>
        <location evidence="1 8">Cell membrane</location>
        <topology evidence="1 8">Multi-pass membrane protein</topology>
    </subcellularLocation>
</comment>
<dbReference type="SUPFAM" id="SSF161098">
    <property type="entry name" value="MetI-like"/>
    <property type="match status" value="1"/>
</dbReference>
<dbReference type="NCBIfam" id="TIGR01726">
    <property type="entry name" value="HEQRo_perm_3TM"/>
    <property type="match status" value="1"/>
</dbReference>
<comment type="similarity">
    <text evidence="8">Belongs to the binding-protein-dependent transport system permease family.</text>
</comment>
<dbReference type="PANTHER" id="PTHR30614:SF0">
    <property type="entry name" value="L-CYSTINE TRANSPORT SYSTEM PERMEASE PROTEIN TCYL"/>
    <property type="match status" value="1"/>
</dbReference>
<keyword evidence="11" id="KW-1185">Reference proteome</keyword>
<dbReference type="Gene3D" id="1.10.3720.10">
    <property type="entry name" value="MetI-like"/>
    <property type="match status" value="1"/>
</dbReference>
<dbReference type="RefSeq" id="WP_425558187.1">
    <property type="nucleotide sequence ID" value="NZ_BAAAGX010000016.1"/>
</dbReference>
<dbReference type="Proteomes" id="UP001500967">
    <property type="component" value="Unassembled WGS sequence"/>
</dbReference>